<dbReference type="PANTHER" id="PTHR36843:SF1">
    <property type="entry name" value="COPROHEME DECARBOXYLASE"/>
    <property type="match status" value="1"/>
</dbReference>
<sequence length="242" mass="27737">MSEKAQAASAGQDTDGRAQETLYWTVWSVYARDADRAQPVEAEEAAAVEEFDAWIAALADEGVTVRGVYDVSGQRNDADVMLWLHGDDPRALQAALRRARRTAMLSGTHQVWSSMGVHRDAEFTRNHLPSFARGSEPGDWLCVYPFVRSYDWYYMNDQRRSEILKNHGMKGRDYPQVQPNTVACFGLNDYEWLLGLEAPELVDLVDIMRHFRNTEARLYVREEIPFYTGRRVTTPELTEVLR</sequence>
<dbReference type="GO" id="GO:0020037">
    <property type="term" value="F:heme binding"/>
    <property type="evidence" value="ECO:0007669"/>
    <property type="project" value="InterPro"/>
</dbReference>
<dbReference type="InterPro" id="IPR011008">
    <property type="entry name" value="Dimeric_a/b-barrel"/>
</dbReference>
<dbReference type="HAMAP" id="MF_02244">
    <property type="entry name" value="Coproheme_decarbox_2"/>
    <property type="match status" value="1"/>
</dbReference>
<dbReference type="InterPro" id="IPR010644">
    <property type="entry name" value="ChdC/CLD"/>
</dbReference>
<evidence type="ECO:0000256" key="9">
    <source>
        <dbReference type="HAMAP-Rule" id="MF_02244"/>
    </source>
</evidence>
<dbReference type="RefSeq" id="WP_158032360.1">
    <property type="nucleotide sequence ID" value="NZ_ML708610.1"/>
</dbReference>
<keyword evidence="9" id="KW-0350">Heme biosynthesis</keyword>
<organism evidence="10 11">
    <name type="scientific">Kocuria coralli</name>
    <dbReference type="NCBI Taxonomy" id="1461025"/>
    <lineage>
        <taxon>Bacteria</taxon>
        <taxon>Bacillati</taxon>
        <taxon>Actinomycetota</taxon>
        <taxon>Actinomycetes</taxon>
        <taxon>Micrococcales</taxon>
        <taxon>Micrococcaceae</taxon>
        <taxon>Kocuria</taxon>
    </lineage>
</organism>
<gene>
    <name evidence="9" type="primary">chdC</name>
    <name evidence="10" type="ORF">FCK90_00525</name>
</gene>
<keyword evidence="3 9" id="KW-0479">Metal-binding</keyword>
<feature type="active site" evidence="9">
    <location>
        <position position="144"/>
    </location>
</feature>
<comment type="caution">
    <text evidence="10">The sequence shown here is derived from an EMBL/GenBank/DDBJ whole genome shotgun (WGS) entry which is preliminary data.</text>
</comment>
<keyword evidence="2 9" id="KW-0349">Heme</keyword>
<comment type="cofactor">
    <cofactor evidence="9">
        <name>Fe-coproporphyrin III</name>
        <dbReference type="ChEBI" id="CHEBI:68438"/>
    </cofactor>
    <text evidence="9">Fe-coproporphyrin III acts as both substrate and redox cofactor.</text>
</comment>
<evidence type="ECO:0000256" key="2">
    <source>
        <dbReference type="ARBA" id="ARBA00022617"/>
    </source>
</evidence>
<comment type="catalytic activity">
    <reaction evidence="7">
        <text>Fe-coproporphyrin III + 2 H2O2 + 2 H(+) = heme b + 2 CO2 + 4 H2O</text>
        <dbReference type="Rhea" id="RHEA:56516"/>
        <dbReference type="ChEBI" id="CHEBI:15377"/>
        <dbReference type="ChEBI" id="CHEBI:15378"/>
        <dbReference type="ChEBI" id="CHEBI:16240"/>
        <dbReference type="ChEBI" id="CHEBI:16526"/>
        <dbReference type="ChEBI" id="CHEBI:60344"/>
        <dbReference type="ChEBI" id="CHEBI:68438"/>
        <dbReference type="EC" id="1.3.98.5"/>
    </reaction>
    <physiologicalReaction direction="left-to-right" evidence="7">
        <dbReference type="Rhea" id="RHEA:56517"/>
    </physiologicalReaction>
</comment>
<name>A0A5J5L105_9MICC</name>
<dbReference type="PANTHER" id="PTHR36843">
    <property type="entry name" value="HEME-DEPENDENT PEROXIDASE YWFI-RELATED"/>
    <property type="match status" value="1"/>
</dbReference>
<comment type="similarity">
    <text evidence="9">Belongs to the ChdC family. Type 2 subfamily.</text>
</comment>
<evidence type="ECO:0000256" key="3">
    <source>
        <dbReference type="ARBA" id="ARBA00022723"/>
    </source>
</evidence>
<dbReference type="NCBIfam" id="NF042928">
    <property type="entry name" value="HemQ_actino"/>
    <property type="match status" value="1"/>
</dbReference>
<dbReference type="Pfam" id="PF06778">
    <property type="entry name" value="Chlor_dismutase"/>
    <property type="match status" value="1"/>
</dbReference>
<evidence type="ECO:0000313" key="11">
    <source>
        <dbReference type="Proteomes" id="UP000325957"/>
    </source>
</evidence>
<keyword evidence="9" id="KW-0560">Oxidoreductase</keyword>
<comment type="catalytic activity">
    <reaction evidence="9">
        <text>Fe-coproporphyrin III + H2O2 + H(+) = harderoheme III + CO2 + 2 H2O</text>
        <dbReference type="Rhea" id="RHEA:57940"/>
        <dbReference type="ChEBI" id="CHEBI:15377"/>
        <dbReference type="ChEBI" id="CHEBI:15378"/>
        <dbReference type="ChEBI" id="CHEBI:16240"/>
        <dbReference type="ChEBI" id="CHEBI:16526"/>
        <dbReference type="ChEBI" id="CHEBI:68438"/>
        <dbReference type="ChEBI" id="CHEBI:142463"/>
    </reaction>
</comment>
<dbReference type="SUPFAM" id="SSF54909">
    <property type="entry name" value="Dimeric alpha+beta barrel"/>
    <property type="match status" value="1"/>
</dbReference>
<evidence type="ECO:0000256" key="1">
    <source>
        <dbReference type="ARBA" id="ARBA00014413"/>
    </source>
</evidence>
<dbReference type="AlphaFoldDB" id="A0A5J5L105"/>
<comment type="pathway">
    <text evidence="9">Porphyrin-containing compound metabolism; protoheme biosynthesis.</text>
</comment>
<reference evidence="10 11" key="1">
    <citation type="submission" date="2019-05" db="EMBL/GenBank/DDBJ databases">
        <title>Kocuria coralli sp. nov., a novel actinobacterium isolated from coral reef seawater.</title>
        <authorList>
            <person name="Li J."/>
        </authorList>
    </citation>
    <scope>NUCLEOTIDE SEQUENCE [LARGE SCALE GENOMIC DNA]</scope>
    <source>
        <strain evidence="10 11">SCSIO 13007</strain>
    </source>
</reference>
<dbReference type="GO" id="GO:0046872">
    <property type="term" value="F:metal ion binding"/>
    <property type="evidence" value="ECO:0007669"/>
    <property type="project" value="UniProtKB-KW"/>
</dbReference>
<dbReference type="Proteomes" id="UP000325957">
    <property type="component" value="Unassembled WGS sequence"/>
</dbReference>
<dbReference type="Gene3D" id="3.30.70.1030">
    <property type="entry name" value="Apc35880, domain 1"/>
    <property type="match status" value="2"/>
</dbReference>
<comment type="function">
    <text evidence="9">Involved in coproporphyrin-dependent heme b biosynthesis. Catalyzes the decarboxylation of Fe-coproporphyrin III (coproheme) to heme b (protoheme IX), the last step of the pathway. The reaction occurs in a stepwise manner with a three-propionate intermediate.</text>
</comment>
<dbReference type="GO" id="GO:0006785">
    <property type="term" value="P:heme B biosynthetic process"/>
    <property type="evidence" value="ECO:0007669"/>
    <property type="project" value="UniProtKB-UniRule"/>
</dbReference>
<evidence type="ECO:0000256" key="5">
    <source>
        <dbReference type="ARBA" id="ARBA00029882"/>
    </source>
</evidence>
<accession>A0A5J5L105</accession>
<dbReference type="EMBL" id="SZWF01000001">
    <property type="protein sequence ID" value="KAA9395552.1"/>
    <property type="molecule type" value="Genomic_DNA"/>
</dbReference>
<feature type="binding site" description="axial binding residue" evidence="9">
    <location>
        <position position="167"/>
    </location>
    <ligand>
        <name>Fe-coproporphyrin III</name>
        <dbReference type="ChEBI" id="CHEBI:68438"/>
    </ligand>
    <ligandPart>
        <name>Fe</name>
        <dbReference type="ChEBI" id="CHEBI:18248"/>
    </ligandPart>
</feature>
<dbReference type="OrthoDB" id="9773646at2"/>
<evidence type="ECO:0000256" key="4">
    <source>
        <dbReference type="ARBA" id="ARBA00023004"/>
    </source>
</evidence>
<evidence type="ECO:0000256" key="6">
    <source>
        <dbReference type="ARBA" id="ARBA00030236"/>
    </source>
</evidence>
<keyword evidence="11" id="KW-1185">Reference proteome</keyword>
<evidence type="ECO:0000256" key="8">
    <source>
        <dbReference type="ARBA" id="ARBA00050019"/>
    </source>
</evidence>
<evidence type="ECO:0000313" key="10">
    <source>
        <dbReference type="EMBL" id="KAA9395552.1"/>
    </source>
</evidence>
<dbReference type="EC" id="1.3.98.5" evidence="8 9"/>
<protein>
    <recommendedName>
        <fullName evidence="1 9">Coproheme decarboxylase</fullName>
        <ecNumber evidence="8 9">1.3.98.5</ecNumber>
    </recommendedName>
    <alternativeName>
        <fullName evidence="5 9">Coproheme III oxidative decarboxylase</fullName>
    </alternativeName>
    <alternativeName>
        <fullName evidence="6 9">Hydrogen peroxide-dependent heme synthase</fullName>
    </alternativeName>
</protein>
<proteinExistence type="inferred from homology"/>
<comment type="catalytic activity">
    <reaction evidence="9">
        <text>harderoheme III + H2O2 + H(+) = heme b + CO2 + 2 H2O</text>
        <dbReference type="Rhea" id="RHEA:57944"/>
        <dbReference type="ChEBI" id="CHEBI:15377"/>
        <dbReference type="ChEBI" id="CHEBI:15378"/>
        <dbReference type="ChEBI" id="CHEBI:16240"/>
        <dbReference type="ChEBI" id="CHEBI:16526"/>
        <dbReference type="ChEBI" id="CHEBI:60344"/>
        <dbReference type="ChEBI" id="CHEBI:142463"/>
    </reaction>
</comment>
<dbReference type="GO" id="GO:0016634">
    <property type="term" value="F:oxidoreductase activity, acting on the CH-CH group of donors, oxygen as acceptor"/>
    <property type="evidence" value="ECO:0007669"/>
    <property type="project" value="UniProtKB-UniRule"/>
</dbReference>
<evidence type="ECO:0000256" key="7">
    <source>
        <dbReference type="ARBA" id="ARBA00049896"/>
    </source>
</evidence>
<keyword evidence="4 9" id="KW-0408">Iron</keyword>